<gene>
    <name evidence="2" type="ORF">ANE_LOCUS8762</name>
</gene>
<protein>
    <submittedName>
        <fullName evidence="2">Uncharacterized protein</fullName>
    </submittedName>
</protein>
<name>A0A565B9J4_9BRAS</name>
<accession>A0A565B9J4</accession>
<organism evidence="2 3">
    <name type="scientific">Arabis nemorensis</name>
    <dbReference type="NCBI Taxonomy" id="586526"/>
    <lineage>
        <taxon>Eukaryota</taxon>
        <taxon>Viridiplantae</taxon>
        <taxon>Streptophyta</taxon>
        <taxon>Embryophyta</taxon>
        <taxon>Tracheophyta</taxon>
        <taxon>Spermatophyta</taxon>
        <taxon>Magnoliopsida</taxon>
        <taxon>eudicotyledons</taxon>
        <taxon>Gunneridae</taxon>
        <taxon>Pentapetalae</taxon>
        <taxon>rosids</taxon>
        <taxon>malvids</taxon>
        <taxon>Brassicales</taxon>
        <taxon>Brassicaceae</taxon>
        <taxon>Arabideae</taxon>
        <taxon>Arabis</taxon>
    </lineage>
</organism>
<comment type="caution">
    <text evidence="2">The sequence shown here is derived from an EMBL/GenBank/DDBJ whole genome shotgun (WGS) entry which is preliminary data.</text>
</comment>
<sequence length="279" mass="32170">MDLPGRANLPLLSEVPIKGKDPVWFTQDKGLLTRVIAEIFRRKFDGPYFSWTVTPIDKQKRYFRTFAGMYNWDKGITPLEEELGRFISFDEVFRKTHTKANGSFVDEKAKQVAETYDRTLQEVLDQPEGGPEASDASEHSTQRTLSIDEKNEIFLKCTEIDSKGNPYGMGQLSQVHKGKRKRSYGESSTSSLLEIQHELKAARQKIAEYDEENQRSDEENRRRDAENQRRDEELRQSQVRIDELEKLFVFMKNNNSNFAAYVSDSSVPATTTPQVEDNP</sequence>
<feature type="region of interest" description="Disordered" evidence="1">
    <location>
        <begin position="125"/>
        <end position="145"/>
    </location>
</feature>
<proteinExistence type="predicted"/>
<dbReference type="InterPro" id="IPR004252">
    <property type="entry name" value="Probable_transposase_24"/>
</dbReference>
<evidence type="ECO:0000313" key="2">
    <source>
        <dbReference type="EMBL" id="VVA98317.1"/>
    </source>
</evidence>
<dbReference type="Proteomes" id="UP000489600">
    <property type="component" value="Unassembled WGS sequence"/>
</dbReference>
<feature type="region of interest" description="Disordered" evidence="1">
    <location>
        <begin position="207"/>
        <end position="237"/>
    </location>
</feature>
<feature type="compositionally biased region" description="Basic and acidic residues" evidence="1">
    <location>
        <begin position="136"/>
        <end position="145"/>
    </location>
</feature>
<reference evidence="2" key="1">
    <citation type="submission" date="2019-07" db="EMBL/GenBank/DDBJ databases">
        <authorList>
            <person name="Dittberner H."/>
        </authorList>
    </citation>
    <scope>NUCLEOTIDE SEQUENCE [LARGE SCALE GENOMIC DNA]</scope>
</reference>
<feature type="region of interest" description="Disordered" evidence="1">
    <location>
        <begin position="165"/>
        <end position="191"/>
    </location>
</feature>
<dbReference type="EMBL" id="CABITT030000003">
    <property type="protein sequence ID" value="VVA98317.1"/>
    <property type="molecule type" value="Genomic_DNA"/>
</dbReference>
<keyword evidence="3" id="KW-1185">Reference proteome</keyword>
<dbReference type="Pfam" id="PF03004">
    <property type="entry name" value="Transposase_24"/>
    <property type="match status" value="1"/>
</dbReference>
<evidence type="ECO:0000256" key="1">
    <source>
        <dbReference type="SAM" id="MobiDB-lite"/>
    </source>
</evidence>
<dbReference type="AlphaFoldDB" id="A0A565B9J4"/>
<dbReference type="OrthoDB" id="1113327at2759"/>
<evidence type="ECO:0000313" key="3">
    <source>
        <dbReference type="Proteomes" id="UP000489600"/>
    </source>
</evidence>